<evidence type="ECO:0000313" key="17">
    <source>
        <dbReference type="EMBL" id="PSS16737.1"/>
    </source>
</evidence>
<dbReference type="GO" id="GO:0004631">
    <property type="term" value="F:phosphomevalonate kinase activity"/>
    <property type="evidence" value="ECO:0007669"/>
    <property type="project" value="UniProtKB-UniRule"/>
</dbReference>
<dbReference type="AlphaFoldDB" id="A0A2T3B002"/>
<evidence type="ECO:0000256" key="9">
    <source>
        <dbReference type="ARBA" id="ARBA00022955"/>
    </source>
</evidence>
<keyword evidence="6" id="KW-0547">Nucleotide-binding</keyword>
<evidence type="ECO:0000256" key="10">
    <source>
        <dbReference type="ARBA" id="ARBA00023011"/>
    </source>
</evidence>
<dbReference type="FunFam" id="3.30.230.10:FF:000116">
    <property type="entry name" value="Phosphomevalonate kinase"/>
    <property type="match status" value="1"/>
</dbReference>
<evidence type="ECO:0000256" key="8">
    <source>
        <dbReference type="ARBA" id="ARBA00022840"/>
    </source>
</evidence>
<comment type="pathway">
    <text evidence="1 15">Isoprenoid biosynthesis; isopentenyl diphosphate biosynthesis via mevalonate pathway; isopentenyl diphosphate from (R)-mevalonate: step 2/3.</text>
</comment>
<dbReference type="GeneID" id="36568963"/>
<dbReference type="STRING" id="857342.A0A2T3B002"/>
<evidence type="ECO:0000256" key="14">
    <source>
        <dbReference type="ARBA" id="ARBA00029326"/>
    </source>
</evidence>
<evidence type="ECO:0000256" key="1">
    <source>
        <dbReference type="ARBA" id="ARBA00005017"/>
    </source>
</evidence>
<dbReference type="InterPro" id="IPR006204">
    <property type="entry name" value="GHMP_kinase_N_dom"/>
</dbReference>
<keyword evidence="5 15" id="KW-0808">Transferase</keyword>
<keyword evidence="11 15" id="KW-0443">Lipid metabolism</keyword>
<dbReference type="EMBL" id="KZ679012">
    <property type="protein sequence ID" value="PSS16737.1"/>
    <property type="molecule type" value="Genomic_DNA"/>
</dbReference>
<keyword evidence="10" id="KW-0756">Sterol biosynthesis</keyword>
<organism evidence="17 18">
    <name type="scientific">Amorphotheca resinae ATCC 22711</name>
    <dbReference type="NCBI Taxonomy" id="857342"/>
    <lineage>
        <taxon>Eukaryota</taxon>
        <taxon>Fungi</taxon>
        <taxon>Dikarya</taxon>
        <taxon>Ascomycota</taxon>
        <taxon>Pezizomycotina</taxon>
        <taxon>Leotiomycetes</taxon>
        <taxon>Helotiales</taxon>
        <taxon>Amorphothecaceae</taxon>
        <taxon>Amorphotheca</taxon>
    </lineage>
</organism>
<dbReference type="Gene3D" id="3.30.230.10">
    <property type="match status" value="1"/>
</dbReference>
<evidence type="ECO:0000313" key="18">
    <source>
        <dbReference type="Proteomes" id="UP000241818"/>
    </source>
</evidence>
<evidence type="ECO:0000256" key="2">
    <source>
        <dbReference type="ARBA" id="ARBA00006495"/>
    </source>
</evidence>
<evidence type="ECO:0000256" key="3">
    <source>
        <dbReference type="ARBA" id="ARBA00012958"/>
    </source>
</evidence>
<gene>
    <name evidence="17" type="ORF">M430DRAFT_103826</name>
</gene>
<keyword evidence="13 15" id="KW-0753">Steroid metabolism</keyword>
<comment type="similarity">
    <text evidence="2 15">Belongs to the GHMP kinase family. Mevalonate kinase subfamily.</text>
</comment>
<proteinExistence type="inferred from homology"/>
<dbReference type="Proteomes" id="UP000241818">
    <property type="component" value="Unassembled WGS sequence"/>
</dbReference>
<dbReference type="RefSeq" id="XP_024720245.1">
    <property type="nucleotide sequence ID" value="XM_024860882.1"/>
</dbReference>
<reference evidence="17 18" key="1">
    <citation type="journal article" date="2018" name="New Phytol.">
        <title>Comparative genomics and transcriptomics depict ericoid mycorrhizal fungi as versatile saprotrophs and plant mutualists.</title>
        <authorList>
            <person name="Martino E."/>
            <person name="Morin E."/>
            <person name="Grelet G.A."/>
            <person name="Kuo A."/>
            <person name="Kohler A."/>
            <person name="Daghino S."/>
            <person name="Barry K.W."/>
            <person name="Cichocki N."/>
            <person name="Clum A."/>
            <person name="Dockter R.B."/>
            <person name="Hainaut M."/>
            <person name="Kuo R.C."/>
            <person name="LaButti K."/>
            <person name="Lindahl B.D."/>
            <person name="Lindquist E.A."/>
            <person name="Lipzen A."/>
            <person name="Khouja H.R."/>
            <person name="Magnuson J."/>
            <person name="Murat C."/>
            <person name="Ohm R.A."/>
            <person name="Singer S.W."/>
            <person name="Spatafora J.W."/>
            <person name="Wang M."/>
            <person name="Veneault-Fourrey C."/>
            <person name="Henrissat B."/>
            <person name="Grigoriev I.V."/>
            <person name="Martin F.M."/>
            <person name="Perotto S."/>
        </authorList>
    </citation>
    <scope>NUCLEOTIDE SEQUENCE [LARGE SCALE GENOMIC DNA]</scope>
    <source>
        <strain evidence="17 18">ATCC 22711</strain>
    </source>
</reference>
<dbReference type="Pfam" id="PF00288">
    <property type="entry name" value="GHMP_kinases_N"/>
    <property type="match status" value="1"/>
</dbReference>
<accession>A0A2T3B002</accession>
<evidence type="ECO:0000256" key="4">
    <source>
        <dbReference type="ARBA" id="ARBA00022516"/>
    </source>
</evidence>
<dbReference type="FunCoup" id="A0A2T3B002">
    <property type="interactions" value="108"/>
</dbReference>
<dbReference type="EC" id="2.7.4.2" evidence="3 15"/>
<keyword evidence="8" id="KW-0067">ATP-binding</keyword>
<evidence type="ECO:0000256" key="11">
    <source>
        <dbReference type="ARBA" id="ARBA00023098"/>
    </source>
</evidence>
<dbReference type="GO" id="GO:0010142">
    <property type="term" value="P:farnesyl diphosphate biosynthetic process, mevalonate pathway"/>
    <property type="evidence" value="ECO:0007669"/>
    <property type="project" value="TreeGrafter"/>
</dbReference>
<dbReference type="UniPathway" id="UPA00057">
    <property type="reaction ID" value="UER00099"/>
</dbReference>
<dbReference type="GO" id="GO:0006696">
    <property type="term" value="P:ergosterol biosynthetic process"/>
    <property type="evidence" value="ECO:0007669"/>
    <property type="project" value="TreeGrafter"/>
</dbReference>
<dbReference type="InParanoid" id="A0A2T3B002"/>
<feature type="domain" description="GHMP kinase N-terminal" evidence="16">
    <location>
        <begin position="157"/>
        <end position="222"/>
    </location>
</feature>
<dbReference type="InterPro" id="IPR020568">
    <property type="entry name" value="Ribosomal_Su5_D2-typ_SF"/>
</dbReference>
<evidence type="ECO:0000256" key="7">
    <source>
        <dbReference type="ARBA" id="ARBA00022777"/>
    </source>
</evidence>
<keyword evidence="4 15" id="KW-0444">Lipid biosynthesis</keyword>
<dbReference type="PANTHER" id="PTHR31814:SF2">
    <property type="entry name" value="PHOSPHOMEVALONATE KINASE"/>
    <property type="match status" value="1"/>
</dbReference>
<evidence type="ECO:0000259" key="16">
    <source>
        <dbReference type="Pfam" id="PF00288"/>
    </source>
</evidence>
<evidence type="ECO:0000256" key="15">
    <source>
        <dbReference type="PIRNR" id="PIRNR017288"/>
    </source>
</evidence>
<dbReference type="GO" id="GO:0005524">
    <property type="term" value="F:ATP binding"/>
    <property type="evidence" value="ECO:0007669"/>
    <property type="project" value="UniProtKB-UniRule"/>
</dbReference>
<dbReference type="InterPro" id="IPR014721">
    <property type="entry name" value="Ribsml_uS5_D2-typ_fold_subgr"/>
</dbReference>
<evidence type="ECO:0000256" key="6">
    <source>
        <dbReference type="ARBA" id="ARBA00022741"/>
    </source>
</evidence>
<keyword evidence="9 15" id="KW-0752">Steroid biosynthesis</keyword>
<dbReference type="InterPro" id="IPR035102">
    <property type="entry name" value="Phosphomevalonate_kinase"/>
</dbReference>
<keyword evidence="18" id="KW-1185">Reference proteome</keyword>
<dbReference type="OrthoDB" id="10262935at2759"/>
<protein>
    <recommendedName>
        <fullName evidence="3 15">Phosphomevalonate kinase</fullName>
        <ecNumber evidence="3 15">2.7.4.2</ecNumber>
    </recommendedName>
</protein>
<keyword evidence="12" id="KW-1207">Sterol metabolism</keyword>
<dbReference type="SUPFAM" id="SSF55060">
    <property type="entry name" value="GHMP Kinase, C-terminal domain"/>
    <property type="match status" value="1"/>
</dbReference>
<dbReference type="InterPro" id="IPR016005">
    <property type="entry name" value="Erg8"/>
</dbReference>
<name>A0A2T3B002_AMORE</name>
<dbReference type="PANTHER" id="PTHR31814">
    <property type="match status" value="1"/>
</dbReference>
<dbReference type="PIRSF" id="PIRSF017288">
    <property type="entry name" value="PMK_GHMP_euk"/>
    <property type="match status" value="1"/>
</dbReference>
<dbReference type="InterPro" id="IPR036554">
    <property type="entry name" value="GHMP_kinase_C_sf"/>
</dbReference>
<dbReference type="GO" id="GO:0005777">
    <property type="term" value="C:peroxisome"/>
    <property type="evidence" value="ECO:0007669"/>
    <property type="project" value="TreeGrafter"/>
</dbReference>
<dbReference type="Gene3D" id="3.30.70.890">
    <property type="entry name" value="GHMP kinase, C-terminal domain"/>
    <property type="match status" value="1"/>
</dbReference>
<sequence>MATAVSAPGKVLLAGGYLVLDRAHTGLVFGLSARIHVVVRDIDTSAGVELSEMVVQSPQFRHASWIYGYRLTEELGGVHVTQLQRAPPAEHSRNPFVETALAYALTYISSVLPSTTIKPASITILADNDYYSQPASTTTTTSSQFTDFGVRLQDAHKTGLGSSAALVTAFTGAILSHYLPASHFSLASAQGRARLHNLAQAAHCAAQGKVGSGFDVAAAVYGTCVYRRFSPSLLSQVGEPGTPGFATRVHALVDDDGDAAQRWDAEVSKGGVTIPAGMALVMCDVDCGSQTVGMVKDVLAWRKQDAAGSKALWDELQACNDALAATLSAGTVDLERLGAAFEAIRARIREMGKRSGVPIEPLEQTELLDALTQGVKGVAGGVVPGAGGYDAIVLLIKDDEETLAEIETFLIKWCAEKKSNVKLLGAKGELEGAREEDGARYSGLFE</sequence>
<comment type="catalytic activity">
    <reaction evidence="14">
        <text>(R)-5-phosphomevalonate + ATP = (R)-5-diphosphomevalonate + ADP</text>
        <dbReference type="Rhea" id="RHEA:16341"/>
        <dbReference type="ChEBI" id="CHEBI:30616"/>
        <dbReference type="ChEBI" id="CHEBI:57557"/>
        <dbReference type="ChEBI" id="CHEBI:58146"/>
        <dbReference type="ChEBI" id="CHEBI:456216"/>
        <dbReference type="EC" id="2.7.4.2"/>
    </reaction>
    <physiologicalReaction direction="left-to-right" evidence="14">
        <dbReference type="Rhea" id="RHEA:16342"/>
    </physiologicalReaction>
</comment>
<dbReference type="GO" id="GO:0019287">
    <property type="term" value="P:isopentenyl diphosphate biosynthetic process, mevalonate pathway"/>
    <property type="evidence" value="ECO:0007669"/>
    <property type="project" value="UniProtKB-UniRule"/>
</dbReference>
<evidence type="ECO:0000256" key="13">
    <source>
        <dbReference type="ARBA" id="ARBA00023221"/>
    </source>
</evidence>
<keyword evidence="7 15" id="KW-0418">Kinase</keyword>
<dbReference type="SUPFAM" id="SSF54211">
    <property type="entry name" value="Ribosomal protein S5 domain 2-like"/>
    <property type="match status" value="1"/>
</dbReference>
<evidence type="ECO:0000256" key="12">
    <source>
        <dbReference type="ARBA" id="ARBA00023166"/>
    </source>
</evidence>
<evidence type="ECO:0000256" key="5">
    <source>
        <dbReference type="ARBA" id="ARBA00022679"/>
    </source>
</evidence>